<dbReference type="Pfam" id="PF00353">
    <property type="entry name" value="HemolysinCabind"/>
    <property type="match status" value="4"/>
</dbReference>
<dbReference type="InterPro" id="IPR018511">
    <property type="entry name" value="Hemolysin-typ_Ca-bd_CS"/>
</dbReference>
<dbReference type="Pfam" id="PF06594">
    <property type="entry name" value="HCBP_related"/>
    <property type="match status" value="4"/>
</dbReference>
<dbReference type="SUPFAM" id="SSF51120">
    <property type="entry name" value="beta-Roll"/>
    <property type="match status" value="4"/>
</dbReference>
<dbReference type="PRINTS" id="PR01488">
    <property type="entry name" value="RTXTOXINA"/>
</dbReference>
<evidence type="ECO:0000256" key="3">
    <source>
        <dbReference type="ARBA" id="ARBA00022525"/>
    </source>
</evidence>
<evidence type="ECO:0000256" key="2">
    <source>
        <dbReference type="ARBA" id="ARBA00004613"/>
    </source>
</evidence>
<dbReference type="InterPro" id="IPR003995">
    <property type="entry name" value="RTX_toxin_determinant-A"/>
</dbReference>
<comment type="subcellular location">
    <subcellularLocation>
        <location evidence="1">Membrane</location>
    </subcellularLocation>
    <subcellularLocation>
        <location evidence="2">Secreted</location>
    </subcellularLocation>
</comment>
<dbReference type="GO" id="GO:0016020">
    <property type="term" value="C:membrane"/>
    <property type="evidence" value="ECO:0007669"/>
    <property type="project" value="UniProtKB-SubCell"/>
</dbReference>
<keyword evidence="8" id="KW-0472">Membrane</keyword>
<keyword evidence="4" id="KW-0800">Toxin</keyword>
<feature type="domain" description="Haemolysin-type calcium binding-related" evidence="9">
    <location>
        <begin position="766"/>
        <end position="811"/>
    </location>
</feature>
<dbReference type="PANTHER" id="PTHR38340:SF1">
    <property type="entry name" value="S-LAYER PROTEIN"/>
    <property type="match status" value="1"/>
</dbReference>
<dbReference type="GO" id="GO:0005576">
    <property type="term" value="C:extracellular region"/>
    <property type="evidence" value="ECO:0007669"/>
    <property type="project" value="UniProtKB-SubCell"/>
</dbReference>
<organism evidence="10 11">
    <name type="scientific">Paraburkholderia phytofirmans OLGA172</name>
    <dbReference type="NCBI Taxonomy" id="1417228"/>
    <lineage>
        <taxon>Bacteria</taxon>
        <taxon>Pseudomonadati</taxon>
        <taxon>Pseudomonadota</taxon>
        <taxon>Betaproteobacteria</taxon>
        <taxon>Burkholderiales</taxon>
        <taxon>Burkholderiaceae</taxon>
        <taxon>Paraburkholderia</taxon>
    </lineage>
</organism>
<dbReference type="PANTHER" id="PTHR38340">
    <property type="entry name" value="S-LAYER PROTEIN"/>
    <property type="match status" value="1"/>
</dbReference>
<dbReference type="GO" id="GO:0005509">
    <property type="term" value="F:calcium ion binding"/>
    <property type="evidence" value="ECO:0007669"/>
    <property type="project" value="InterPro"/>
</dbReference>
<feature type="domain" description="Haemolysin-type calcium binding-related" evidence="9">
    <location>
        <begin position="632"/>
        <end position="677"/>
    </location>
</feature>
<gene>
    <name evidence="10" type="ORF">AYM40_06455</name>
</gene>
<evidence type="ECO:0000313" key="11">
    <source>
        <dbReference type="Proteomes" id="UP000076852"/>
    </source>
</evidence>
<sequence length="1149" mass="122863">MERFGDEPGDYGFDMNYNGLTNSCIDFTWAALKEGGLNPSGFEGGLLPTLNIINVEFMRNTQNGGWLSNVIKNLDIFKLPFGIGDYFKFFILSAGMVDPLILDIDGDGIHTTNPDNSNAYFDFDGSGSRTHTGWISAGDGFLVLDRNHNGTIDSGAELFSNFTPLTNGTLAANGFDALREFDLNKDGVIDHNDAIWSSLRIWRDANGDGTSQSGELLSLDELGIISINLSKDATIRTLENGNMVRGSGSFVQMVDGVPVERDMQEIWFGQDTLHQKFDTAIPLRDDVVAMPYVQGAGNVRDLWQAASLDTAEGVALRTLLDQITQAKTAVEQQALIEPLLKAWAATSGMTTSQSLTESGKRTITGSANDVDWISRLTVLEKMSGTMLGANASGTVNLSGTRGQYVSKAWSTLVESVYKAIAMQTVWMPYLDAIGYDVNEAGQVHADFNGMMSKLKAAESVIGATDVAFILAGLTRAFGVNWLLQGFDVGVELRTYVEAHQSDAMREVLGQLGVVFGDGTLNGKSTGSSGSILIGFTGKDVLNGGDGDDILLGGDGNDTLYGGAGDDVLDGGAGDDLLVGGTGSDTYLFGRRSGNDTIDEVYDLYGNDTDVVLFDADIRPQDVTVRRDGQGYDLLLTISGTNNVLRVKTQFFQSGGSSVFGYGIEQFKFADGTIWTKQDVALMALQGTPGNDVLVGYNGDDVLDGGAGNDLLIGGAGSDTYLLGRHSGNDTIEEAYDPNGKDTDVVLFDADIRPEDVTVRRDGQGYDLLLTISGSNNVLRVKSQFFQSGGSSVFGYGIEQFRFADGTIWTKQDVALMALQGTPGNDVLVGYNGDDVLDGGAGNDLLIGGAGSDTYLFGRHSGNDTIEEAYDPNGKDTDVVLFDADIKPGDVTVRRDGQGYDLLLTISCSNNVLRVKSQFFQSGGSSVFGYGIEQFRFADGTNWTKQDVALMAMQGTPGNDVLVGYNGDDVLDGGAGNDLLIGGTGSDTYLFGRHSGNDTIEEAYDPNGKDTDVVLFDADIKPGDVTVRRDSNSSDLLVTLLGSGNVLRVKMQFYESGSTLPYGIEQFRFADGTTWDKATINAKALAAQPKLMSSMRTFEPDPIDTSAYIESKLDLLIQTMASIAPPSLSDSAWQQGATQALTPPVAVNCF</sequence>
<evidence type="ECO:0000313" key="10">
    <source>
        <dbReference type="EMBL" id="ANB72050.1"/>
    </source>
</evidence>
<keyword evidence="3" id="KW-0964">Secreted</keyword>
<keyword evidence="11" id="KW-1185">Reference proteome</keyword>
<protein>
    <recommendedName>
        <fullName evidence="9">Haemolysin-type calcium binding-related domain-containing protein</fullName>
    </recommendedName>
</protein>
<dbReference type="Gene3D" id="2.150.10.10">
    <property type="entry name" value="Serralysin-like metalloprotease, C-terminal"/>
    <property type="match status" value="4"/>
</dbReference>
<reference evidence="10 11" key="1">
    <citation type="journal article" date="2016" name="Gene">
        <title>PacBio SMRT assembly of a complex multi-replicon genome reveals chlorocatechol degradative operon in a region of genome plasticity.</title>
        <authorList>
            <person name="Ricker N."/>
            <person name="Shen S.Y."/>
            <person name="Goordial J."/>
            <person name="Jin S."/>
            <person name="Fulthorpe R.R."/>
        </authorList>
    </citation>
    <scope>NUCLEOTIDE SEQUENCE [LARGE SCALE GENOMIC DNA]</scope>
    <source>
        <strain evidence="10 11">OLGA172</strain>
    </source>
</reference>
<evidence type="ECO:0000256" key="5">
    <source>
        <dbReference type="ARBA" id="ARBA00022737"/>
    </source>
</evidence>
<feature type="domain" description="Haemolysin-type calcium binding-related" evidence="9">
    <location>
        <begin position="1034"/>
        <end position="1078"/>
    </location>
</feature>
<dbReference type="KEGG" id="buz:AYM40_06455"/>
<dbReference type="EMBL" id="CP014578">
    <property type="protein sequence ID" value="ANB72050.1"/>
    <property type="molecule type" value="Genomic_DNA"/>
</dbReference>
<proteinExistence type="predicted"/>
<evidence type="ECO:0000256" key="7">
    <source>
        <dbReference type="ARBA" id="ARBA00023026"/>
    </source>
</evidence>
<dbReference type="PRINTS" id="PR00313">
    <property type="entry name" value="CABNDNGRPT"/>
</dbReference>
<feature type="domain" description="Haemolysin-type calcium binding-related" evidence="9">
    <location>
        <begin position="900"/>
        <end position="945"/>
    </location>
</feature>
<dbReference type="STRING" id="1804984.AYM40_06455"/>
<evidence type="ECO:0000256" key="8">
    <source>
        <dbReference type="ARBA" id="ARBA00023136"/>
    </source>
</evidence>
<keyword evidence="5" id="KW-0677">Repeat</keyword>
<evidence type="ECO:0000256" key="4">
    <source>
        <dbReference type="ARBA" id="ARBA00022656"/>
    </source>
</evidence>
<keyword evidence="7" id="KW-0843">Virulence</keyword>
<dbReference type="InterPro" id="IPR010566">
    <property type="entry name" value="Haemolys_ca-bd"/>
</dbReference>
<evidence type="ECO:0000256" key="1">
    <source>
        <dbReference type="ARBA" id="ARBA00004370"/>
    </source>
</evidence>
<evidence type="ECO:0000259" key="9">
    <source>
        <dbReference type="Pfam" id="PF06594"/>
    </source>
</evidence>
<accession>A0A160FIH5</accession>
<dbReference type="InterPro" id="IPR001343">
    <property type="entry name" value="Hemolysn_Ca-bd"/>
</dbReference>
<evidence type="ECO:0000256" key="6">
    <source>
        <dbReference type="ARBA" id="ARBA00022837"/>
    </source>
</evidence>
<dbReference type="InterPro" id="IPR011049">
    <property type="entry name" value="Serralysin-like_metalloprot_C"/>
</dbReference>
<dbReference type="InterPro" id="IPR050557">
    <property type="entry name" value="RTX_toxin/Mannuronan_C5-epim"/>
</dbReference>
<dbReference type="AlphaFoldDB" id="A0A160FIH5"/>
<keyword evidence="6" id="KW-0106">Calcium</keyword>
<dbReference type="Proteomes" id="UP000076852">
    <property type="component" value="Chromosome 1"/>
</dbReference>
<dbReference type="GO" id="GO:0090729">
    <property type="term" value="F:toxin activity"/>
    <property type="evidence" value="ECO:0007669"/>
    <property type="project" value="UniProtKB-KW"/>
</dbReference>
<name>A0A160FIH5_9BURK</name>
<dbReference type="PROSITE" id="PS00330">
    <property type="entry name" value="HEMOLYSIN_CALCIUM"/>
    <property type="match status" value="9"/>
</dbReference>